<sequence>MNKCPERLYMYLRLDTFGLKKLIALLNGTVPLTKVSWFNDPFDSQLSFDHTGTQYEQTEDIQRSIDRGQIGEERVQSMESRIFEDGFISTRAVFCVTECWDSCLMWSHYADSHKGICVELAYDKDTRLPDGCEFGKVRYSTHYPRPVANRIEDPSEFQTLFLTKSTDWMYEHEWRLIATVDNHLDKTKTFDGLISRSPFTVARILCGVKCQNSMDVRDLYQGAGLPGSKEILSDEDCGFVEKLEQRYLDGDVNGAYTSLLRYLEKFKVDRKKDTLERASAKEEIISTAILQILNFDGYIVRLKKSDVRFAITQL</sequence>
<proteinExistence type="predicted"/>
<dbReference type="RefSeq" id="WP_136083288.1">
    <property type="nucleotide sequence ID" value="NZ_CAAHFG010000005.1"/>
</dbReference>
<name>A0A6C2UCA6_PONDE</name>
<dbReference type="InterPro" id="IPR021352">
    <property type="entry name" value="DUF2971"/>
</dbReference>
<evidence type="ECO:0008006" key="3">
    <source>
        <dbReference type="Google" id="ProtNLM"/>
    </source>
</evidence>
<gene>
    <name evidence="1" type="ORF">PDESU_06424</name>
</gene>
<accession>A0A6C2UCA6</accession>
<dbReference type="Pfam" id="PF11185">
    <property type="entry name" value="DUF2971"/>
    <property type="match status" value="1"/>
</dbReference>
<dbReference type="EMBL" id="CAAHFG010000005">
    <property type="protein sequence ID" value="VGO17822.1"/>
    <property type="molecule type" value="Genomic_DNA"/>
</dbReference>
<evidence type="ECO:0000313" key="1">
    <source>
        <dbReference type="EMBL" id="VGO17822.1"/>
    </source>
</evidence>
<protein>
    <recommendedName>
        <fullName evidence="3">DUF2971 domain-containing protein</fullName>
    </recommendedName>
</protein>
<reference evidence="1 2" key="1">
    <citation type="submission" date="2019-04" db="EMBL/GenBank/DDBJ databases">
        <authorList>
            <person name="Van Vliet M D."/>
        </authorList>
    </citation>
    <scope>NUCLEOTIDE SEQUENCE [LARGE SCALE GENOMIC DNA]</scope>
    <source>
        <strain evidence="1 2">F1</strain>
    </source>
</reference>
<dbReference type="Proteomes" id="UP000366872">
    <property type="component" value="Unassembled WGS sequence"/>
</dbReference>
<keyword evidence="2" id="KW-1185">Reference proteome</keyword>
<evidence type="ECO:0000313" key="2">
    <source>
        <dbReference type="Proteomes" id="UP000366872"/>
    </source>
</evidence>
<organism evidence="1 2">
    <name type="scientific">Pontiella desulfatans</name>
    <dbReference type="NCBI Taxonomy" id="2750659"/>
    <lineage>
        <taxon>Bacteria</taxon>
        <taxon>Pseudomonadati</taxon>
        <taxon>Kiritimatiellota</taxon>
        <taxon>Kiritimatiellia</taxon>
        <taxon>Kiritimatiellales</taxon>
        <taxon>Pontiellaceae</taxon>
        <taxon>Pontiella</taxon>
    </lineage>
</organism>
<dbReference type="AlphaFoldDB" id="A0A6C2UCA6"/>